<dbReference type="InterPro" id="IPR022412">
    <property type="entry name" value="Quinolinate_PRibosylTrfase_N"/>
</dbReference>
<dbReference type="FunFam" id="3.90.1170.20:FF:000001">
    <property type="entry name" value="Nicotinate-nucleotide diphosphorylase (Carboxylating)"/>
    <property type="match status" value="1"/>
</dbReference>
<dbReference type="GO" id="GO:0005737">
    <property type="term" value="C:cytoplasm"/>
    <property type="evidence" value="ECO:0007669"/>
    <property type="project" value="TreeGrafter"/>
</dbReference>
<evidence type="ECO:0000313" key="13">
    <source>
        <dbReference type="Proteomes" id="UP000536179"/>
    </source>
</evidence>
<dbReference type="InterPro" id="IPR002638">
    <property type="entry name" value="Quinolinate_PRibosylTrfase_C"/>
</dbReference>
<evidence type="ECO:0000256" key="7">
    <source>
        <dbReference type="ARBA" id="ARBA00022679"/>
    </source>
</evidence>
<gene>
    <name evidence="12" type="ORF">FHS27_005133</name>
</gene>
<dbReference type="CDD" id="cd01572">
    <property type="entry name" value="QPRTase"/>
    <property type="match status" value="1"/>
</dbReference>
<protein>
    <recommendedName>
        <fullName evidence="4">nicotinate-nucleotide diphosphorylase (carboxylating)</fullName>
        <ecNumber evidence="4">2.4.2.19</ecNumber>
    </recommendedName>
    <alternativeName>
        <fullName evidence="8">Quinolinate phosphoribosyltransferase [decarboxylating]</fullName>
    </alternativeName>
</protein>
<dbReference type="SUPFAM" id="SSF54675">
    <property type="entry name" value="Nicotinate/Quinolinate PRTase N-terminal domain-like"/>
    <property type="match status" value="1"/>
</dbReference>
<feature type="domain" description="Quinolinate phosphoribosyl transferase C-terminal" evidence="10">
    <location>
        <begin position="139"/>
        <end position="205"/>
    </location>
</feature>
<name>A0A7W5E490_9BACT</name>
<evidence type="ECO:0000256" key="6">
    <source>
        <dbReference type="ARBA" id="ARBA00022676"/>
    </source>
</evidence>
<evidence type="ECO:0000256" key="1">
    <source>
        <dbReference type="ARBA" id="ARBA00003237"/>
    </source>
</evidence>
<dbReference type="Gene3D" id="3.90.1170.20">
    <property type="entry name" value="Quinolinate phosphoribosyl transferase, N-terminal domain"/>
    <property type="match status" value="1"/>
</dbReference>
<dbReference type="EC" id="2.4.2.19" evidence="4"/>
<reference evidence="12 13" key="1">
    <citation type="submission" date="2020-08" db="EMBL/GenBank/DDBJ databases">
        <title>Genomic Encyclopedia of Type Strains, Phase III (KMG-III): the genomes of soil and plant-associated and newly described type strains.</title>
        <authorList>
            <person name="Whitman W."/>
        </authorList>
    </citation>
    <scope>NUCLEOTIDE SEQUENCE [LARGE SCALE GENOMIC DNA]</scope>
    <source>
        <strain evidence="12 13">CECT 8075</strain>
    </source>
</reference>
<dbReference type="Gene3D" id="3.20.20.70">
    <property type="entry name" value="Aldolase class I"/>
    <property type="match status" value="1"/>
</dbReference>
<dbReference type="PANTHER" id="PTHR32179:SF3">
    <property type="entry name" value="NICOTINATE-NUCLEOTIDE PYROPHOSPHORYLASE [CARBOXYLATING]"/>
    <property type="match status" value="1"/>
</dbReference>
<keyword evidence="5" id="KW-0662">Pyridine nucleotide biosynthesis</keyword>
<dbReference type="InterPro" id="IPR027277">
    <property type="entry name" value="NadC/ModD"/>
</dbReference>
<dbReference type="InterPro" id="IPR037128">
    <property type="entry name" value="Quinolinate_PRibosylTase_N_sf"/>
</dbReference>
<dbReference type="InterPro" id="IPR004393">
    <property type="entry name" value="NadC"/>
</dbReference>
<feature type="compositionally biased region" description="Polar residues" evidence="9">
    <location>
        <begin position="1"/>
        <end position="15"/>
    </location>
</feature>
<feature type="domain" description="Quinolinate phosphoribosyl transferase N-terminal" evidence="11">
    <location>
        <begin position="52"/>
        <end position="137"/>
    </location>
</feature>
<feature type="compositionally biased region" description="Polar residues" evidence="9">
    <location>
        <begin position="202"/>
        <end position="223"/>
    </location>
</feature>
<dbReference type="PANTHER" id="PTHR32179">
    <property type="entry name" value="NICOTINATE-NUCLEOTIDE PYROPHOSPHORYLASE [CARBOXYLATING]"/>
    <property type="match status" value="1"/>
</dbReference>
<feature type="region of interest" description="Disordered" evidence="9">
    <location>
        <begin position="1"/>
        <end position="21"/>
    </location>
</feature>
<comment type="function">
    <text evidence="1">Involved in the catabolism of quinolinic acid (QA).</text>
</comment>
<evidence type="ECO:0000256" key="2">
    <source>
        <dbReference type="ARBA" id="ARBA00004893"/>
    </source>
</evidence>
<evidence type="ECO:0000256" key="3">
    <source>
        <dbReference type="ARBA" id="ARBA00009400"/>
    </source>
</evidence>
<dbReference type="InterPro" id="IPR036068">
    <property type="entry name" value="Nicotinate_pribotase-like_C"/>
</dbReference>
<feature type="region of interest" description="Disordered" evidence="9">
    <location>
        <begin position="202"/>
        <end position="224"/>
    </location>
</feature>
<comment type="similarity">
    <text evidence="3">Belongs to the NadC/ModD family.</text>
</comment>
<dbReference type="InterPro" id="IPR013785">
    <property type="entry name" value="Aldolase_TIM"/>
</dbReference>
<comment type="pathway">
    <text evidence="2">Cofactor biosynthesis; NAD(+) biosynthesis; nicotinate D-ribonucleotide from quinolinate: step 1/1.</text>
</comment>
<dbReference type="AlphaFoldDB" id="A0A7W5E490"/>
<evidence type="ECO:0000256" key="5">
    <source>
        <dbReference type="ARBA" id="ARBA00022642"/>
    </source>
</evidence>
<evidence type="ECO:0000259" key="10">
    <source>
        <dbReference type="Pfam" id="PF01729"/>
    </source>
</evidence>
<keyword evidence="6 12" id="KW-0328">Glycosyltransferase</keyword>
<dbReference type="EMBL" id="JACHXU010000022">
    <property type="protein sequence ID" value="MBB3209293.1"/>
    <property type="molecule type" value="Genomic_DNA"/>
</dbReference>
<evidence type="ECO:0000256" key="4">
    <source>
        <dbReference type="ARBA" id="ARBA00011944"/>
    </source>
</evidence>
<evidence type="ECO:0000256" key="8">
    <source>
        <dbReference type="ARBA" id="ARBA00033102"/>
    </source>
</evidence>
<dbReference type="Pfam" id="PF01729">
    <property type="entry name" value="QRPTase_C"/>
    <property type="match status" value="2"/>
</dbReference>
<evidence type="ECO:0000256" key="9">
    <source>
        <dbReference type="SAM" id="MobiDB-lite"/>
    </source>
</evidence>
<dbReference type="UniPathway" id="UPA00253">
    <property type="reaction ID" value="UER00331"/>
</dbReference>
<comment type="caution">
    <text evidence="12">The sequence shown here is derived from an EMBL/GenBank/DDBJ whole genome shotgun (WGS) entry which is preliminary data.</text>
</comment>
<evidence type="ECO:0000313" key="12">
    <source>
        <dbReference type="EMBL" id="MBB3209293.1"/>
    </source>
</evidence>
<keyword evidence="13" id="KW-1185">Reference proteome</keyword>
<feature type="domain" description="Quinolinate phosphoribosyl transferase C-terminal" evidence="10">
    <location>
        <begin position="252"/>
        <end position="342"/>
    </location>
</feature>
<sequence>MNAENQPENSNTPDSENARRDWAPVEMNDQLENDLRQLVRLAISEDLDVAVDWTTVAMIDADRRGACQIVSRAHGIAAGVALVPWIIDEFDADLNVEVLVRESETFSPGTPLVRLSGSARDLLTSERVTLNLLSRLCGIATMTRRYVDLIAGTSARLYDTRKTTPGMRRLEKYAVRCGGGHNHRTGLFDGFLIKDNHLALGRSQQTSDQTTSDAMTSDPTTSKPVVGNRLTAAEAAQRAVAMRGGLMNQLVAPSIVEIEVDGLGQFEQVLYTGIDIILLDNFSLDDLRTAVAARDAAGVSVELEASGNINIDTIATVAATGVDRISSGALTHQATSLDLGMDWTEGFTT</sequence>
<accession>A0A7W5E490</accession>
<organism evidence="12 13">
    <name type="scientific">Aporhodopirellula rubra</name>
    <dbReference type="NCBI Taxonomy" id="980271"/>
    <lineage>
        <taxon>Bacteria</taxon>
        <taxon>Pseudomonadati</taxon>
        <taxon>Planctomycetota</taxon>
        <taxon>Planctomycetia</taxon>
        <taxon>Pirellulales</taxon>
        <taxon>Pirellulaceae</taxon>
        <taxon>Aporhodopirellula</taxon>
    </lineage>
</organism>
<dbReference type="Proteomes" id="UP000536179">
    <property type="component" value="Unassembled WGS sequence"/>
</dbReference>
<dbReference type="GO" id="GO:0004514">
    <property type="term" value="F:nicotinate-nucleotide diphosphorylase (carboxylating) activity"/>
    <property type="evidence" value="ECO:0007669"/>
    <property type="project" value="UniProtKB-EC"/>
</dbReference>
<dbReference type="GO" id="GO:0034213">
    <property type="term" value="P:quinolinate catabolic process"/>
    <property type="evidence" value="ECO:0007669"/>
    <property type="project" value="TreeGrafter"/>
</dbReference>
<proteinExistence type="inferred from homology"/>
<keyword evidence="7 12" id="KW-0808">Transferase</keyword>
<dbReference type="SUPFAM" id="SSF51690">
    <property type="entry name" value="Nicotinate/Quinolinate PRTase C-terminal domain-like"/>
    <property type="match status" value="1"/>
</dbReference>
<evidence type="ECO:0000259" key="11">
    <source>
        <dbReference type="Pfam" id="PF02749"/>
    </source>
</evidence>
<dbReference type="Pfam" id="PF02749">
    <property type="entry name" value="QRPTase_N"/>
    <property type="match status" value="1"/>
</dbReference>
<dbReference type="GO" id="GO:0009435">
    <property type="term" value="P:NAD+ biosynthetic process"/>
    <property type="evidence" value="ECO:0007669"/>
    <property type="project" value="UniProtKB-UniPathway"/>
</dbReference>